<keyword evidence="1" id="KW-0479">Metal-binding</keyword>
<evidence type="ECO:0000259" key="3">
    <source>
        <dbReference type="PROSITE" id="PS51471"/>
    </source>
</evidence>
<dbReference type="InterPro" id="IPR005123">
    <property type="entry name" value="Oxoglu/Fe-dep_dioxygenase_dom"/>
</dbReference>
<dbReference type="EMBL" id="DOEK01000046">
    <property type="protein sequence ID" value="HBP31885.1"/>
    <property type="molecule type" value="Genomic_DNA"/>
</dbReference>
<keyword evidence="1" id="KW-0408">Iron</keyword>
<evidence type="ECO:0000313" key="5">
    <source>
        <dbReference type="Proteomes" id="UP000264036"/>
    </source>
</evidence>
<evidence type="ECO:0000313" key="4">
    <source>
        <dbReference type="EMBL" id="HBP31885.1"/>
    </source>
</evidence>
<proteinExistence type="inferred from homology"/>
<keyword evidence="1" id="KW-0560">Oxidoreductase</keyword>
<dbReference type="Pfam" id="PF09859">
    <property type="entry name" value="Oxygenase-NA"/>
    <property type="match status" value="1"/>
</dbReference>
<dbReference type="InterPro" id="IPR018655">
    <property type="entry name" value="DUF2086"/>
</dbReference>
<dbReference type="GO" id="GO:0046872">
    <property type="term" value="F:metal ion binding"/>
    <property type="evidence" value="ECO:0007669"/>
    <property type="project" value="UniProtKB-KW"/>
</dbReference>
<feature type="region of interest" description="Disordered" evidence="2">
    <location>
        <begin position="245"/>
        <end position="265"/>
    </location>
</feature>
<evidence type="ECO:0000256" key="2">
    <source>
        <dbReference type="SAM" id="MobiDB-lite"/>
    </source>
</evidence>
<dbReference type="Proteomes" id="UP000264036">
    <property type="component" value="Unassembled WGS sequence"/>
</dbReference>
<name>A0A356LMX2_9BURK</name>
<reference evidence="4 5" key="1">
    <citation type="journal article" date="2018" name="Nat. Biotechnol.">
        <title>A standardized bacterial taxonomy based on genome phylogeny substantially revises the tree of life.</title>
        <authorList>
            <person name="Parks D.H."/>
            <person name="Chuvochina M."/>
            <person name="Waite D.W."/>
            <person name="Rinke C."/>
            <person name="Skarshewski A."/>
            <person name="Chaumeil P.A."/>
            <person name="Hugenholtz P."/>
        </authorList>
    </citation>
    <scope>NUCLEOTIDE SEQUENCE [LARGE SCALE GENOMIC DNA]</scope>
    <source>
        <strain evidence="4">UBA10707</strain>
    </source>
</reference>
<feature type="domain" description="Fe2OG dioxygenase" evidence="3">
    <location>
        <begin position="104"/>
        <end position="245"/>
    </location>
</feature>
<dbReference type="Gene3D" id="2.60.120.620">
    <property type="entry name" value="q2cbj1_9rhob like domain"/>
    <property type="match status" value="1"/>
</dbReference>
<gene>
    <name evidence="4" type="ORF">DD666_21055</name>
</gene>
<sequence length="265" mass="30248">MTTLTNHIDRLNWAAICTDLDSEGYTLLPGLLSAAQVQALASQLSEQLSDKISGQINDLTLRSMSSAQCELGRGQLFFFEDKLPEVLAVLRKQLYRHLAPIANRWNEVLEIGYRYPDTLDSFLQANHDADQNRQLSHLHRLQESDYIALHQHNDGKRVFPLQAALLLSEPQRDFRGGELVMTEQRPRMQSRPLVLSLQQGDIAIMSTGQRPFKGSHGFYRVNMKHAISRVRSGQRIGLELFFHHAPGDNQRDTHEQRSLLDTDRN</sequence>
<protein>
    <submittedName>
        <fullName evidence="4">Prolyl 4-hydroxylase</fullName>
    </submittedName>
</protein>
<comment type="caution">
    <text evidence="4">The sequence shown here is derived from an EMBL/GenBank/DDBJ whole genome shotgun (WGS) entry which is preliminary data.</text>
</comment>
<dbReference type="AlphaFoldDB" id="A0A356LMX2"/>
<dbReference type="GO" id="GO:0016491">
    <property type="term" value="F:oxidoreductase activity"/>
    <property type="evidence" value="ECO:0007669"/>
    <property type="project" value="UniProtKB-KW"/>
</dbReference>
<comment type="similarity">
    <text evidence="1">Belongs to the iron/ascorbate-dependent oxidoreductase family.</text>
</comment>
<organism evidence="4 5">
    <name type="scientific">Advenella kashmirensis</name>
    <dbReference type="NCBI Taxonomy" id="310575"/>
    <lineage>
        <taxon>Bacteria</taxon>
        <taxon>Pseudomonadati</taxon>
        <taxon>Pseudomonadota</taxon>
        <taxon>Betaproteobacteria</taxon>
        <taxon>Burkholderiales</taxon>
        <taxon>Alcaligenaceae</taxon>
    </lineage>
</organism>
<accession>A0A356LMX2</accession>
<evidence type="ECO:0000256" key="1">
    <source>
        <dbReference type="RuleBase" id="RU003682"/>
    </source>
</evidence>
<dbReference type="PROSITE" id="PS51471">
    <property type="entry name" value="FE2OG_OXY"/>
    <property type="match status" value="1"/>
</dbReference>